<keyword evidence="8" id="KW-0675">Receptor</keyword>
<feature type="transmembrane region" description="Helical" evidence="6">
    <location>
        <begin position="788"/>
        <end position="809"/>
    </location>
</feature>
<dbReference type="Pfam" id="PF00002">
    <property type="entry name" value="7tm_2"/>
    <property type="match status" value="1"/>
</dbReference>
<keyword evidence="3 6" id="KW-1133">Transmembrane helix</keyword>
<dbReference type="SUPFAM" id="SSF81321">
    <property type="entry name" value="Family A G protein-coupled receptor-like"/>
    <property type="match status" value="1"/>
</dbReference>
<evidence type="ECO:0000256" key="5">
    <source>
        <dbReference type="SAM" id="MobiDB-lite"/>
    </source>
</evidence>
<dbReference type="InterPro" id="IPR017981">
    <property type="entry name" value="GPCR_2-like_7TM"/>
</dbReference>
<dbReference type="GO" id="GO:0016020">
    <property type="term" value="C:membrane"/>
    <property type="evidence" value="ECO:0007669"/>
    <property type="project" value="UniProtKB-SubCell"/>
</dbReference>
<feature type="domain" description="G-protein coupled receptors family 2 profile 2" evidence="7">
    <location>
        <begin position="556"/>
        <end position="810"/>
    </location>
</feature>
<reference evidence="8 9" key="1">
    <citation type="submission" date="2021-06" db="EMBL/GenBank/DDBJ databases">
        <title>Caerostris darwini draft genome.</title>
        <authorList>
            <person name="Kono N."/>
            <person name="Arakawa K."/>
        </authorList>
    </citation>
    <scope>NUCLEOTIDE SEQUENCE [LARGE SCALE GENOMIC DNA]</scope>
</reference>
<comment type="subcellular location">
    <subcellularLocation>
        <location evidence="1">Membrane</location>
        <topology evidence="1">Multi-pass membrane protein</topology>
    </subcellularLocation>
</comment>
<evidence type="ECO:0000256" key="1">
    <source>
        <dbReference type="ARBA" id="ARBA00004141"/>
    </source>
</evidence>
<dbReference type="PROSITE" id="PS50261">
    <property type="entry name" value="G_PROTEIN_RECEP_F2_4"/>
    <property type="match status" value="1"/>
</dbReference>
<proteinExistence type="predicted"/>
<feature type="transmembrane region" description="Helical" evidence="6">
    <location>
        <begin position="712"/>
        <end position="734"/>
    </location>
</feature>
<feature type="transmembrane region" description="Helical" evidence="6">
    <location>
        <begin position="621"/>
        <end position="645"/>
    </location>
</feature>
<organism evidence="8 9">
    <name type="scientific">Caerostris darwini</name>
    <dbReference type="NCBI Taxonomy" id="1538125"/>
    <lineage>
        <taxon>Eukaryota</taxon>
        <taxon>Metazoa</taxon>
        <taxon>Ecdysozoa</taxon>
        <taxon>Arthropoda</taxon>
        <taxon>Chelicerata</taxon>
        <taxon>Arachnida</taxon>
        <taxon>Araneae</taxon>
        <taxon>Araneomorphae</taxon>
        <taxon>Entelegynae</taxon>
        <taxon>Araneoidea</taxon>
        <taxon>Araneidae</taxon>
        <taxon>Caerostris</taxon>
    </lineage>
</organism>
<dbReference type="GO" id="GO:0007166">
    <property type="term" value="P:cell surface receptor signaling pathway"/>
    <property type="evidence" value="ECO:0007669"/>
    <property type="project" value="InterPro"/>
</dbReference>
<dbReference type="Gene3D" id="1.20.1070.10">
    <property type="entry name" value="Rhodopsin 7-helix transmembrane proteins"/>
    <property type="match status" value="1"/>
</dbReference>
<feature type="compositionally biased region" description="Low complexity" evidence="5">
    <location>
        <begin position="865"/>
        <end position="883"/>
    </location>
</feature>
<accession>A0AAV4WBF9</accession>
<dbReference type="InterPro" id="IPR053231">
    <property type="entry name" value="GPCR_LN-TM7"/>
</dbReference>
<protein>
    <submittedName>
        <fullName evidence="8">G-protein coupled receptor Mth2</fullName>
    </submittedName>
</protein>
<feature type="transmembrane region" description="Helical" evidence="6">
    <location>
        <begin position="592"/>
        <end position="615"/>
    </location>
</feature>
<comment type="caution">
    <text evidence="8">The sequence shown here is derived from an EMBL/GenBank/DDBJ whole genome shotgun (WGS) entry which is preliminary data.</text>
</comment>
<feature type="transmembrane region" description="Helical" evidence="6">
    <location>
        <begin position="666"/>
        <end position="686"/>
    </location>
</feature>
<feature type="region of interest" description="Disordered" evidence="5">
    <location>
        <begin position="862"/>
        <end position="883"/>
    </location>
</feature>
<dbReference type="CDD" id="cd15039">
    <property type="entry name" value="7tmB3_Methuselah-like"/>
    <property type="match status" value="1"/>
</dbReference>
<dbReference type="PANTHER" id="PTHR45902">
    <property type="entry name" value="LATROPHILIN RECEPTOR-LIKE PROTEIN A"/>
    <property type="match status" value="1"/>
</dbReference>
<evidence type="ECO:0000256" key="6">
    <source>
        <dbReference type="SAM" id="Phobius"/>
    </source>
</evidence>
<dbReference type="InterPro" id="IPR000832">
    <property type="entry name" value="GPCR_2_secretin-like"/>
</dbReference>
<dbReference type="GO" id="GO:0004930">
    <property type="term" value="F:G protein-coupled receptor activity"/>
    <property type="evidence" value="ECO:0007669"/>
    <property type="project" value="InterPro"/>
</dbReference>
<evidence type="ECO:0000256" key="4">
    <source>
        <dbReference type="ARBA" id="ARBA00023136"/>
    </source>
</evidence>
<dbReference type="EMBL" id="BPLQ01014465">
    <property type="protein sequence ID" value="GIY79967.1"/>
    <property type="molecule type" value="Genomic_DNA"/>
</dbReference>
<keyword evidence="2 6" id="KW-0812">Transmembrane</keyword>
<evidence type="ECO:0000256" key="2">
    <source>
        <dbReference type="ARBA" id="ARBA00022692"/>
    </source>
</evidence>
<evidence type="ECO:0000259" key="7">
    <source>
        <dbReference type="PROSITE" id="PS50261"/>
    </source>
</evidence>
<name>A0AAV4WBF9_9ARAC</name>
<dbReference type="PANTHER" id="PTHR45902:SF5">
    <property type="entry name" value="G-PROTEIN COUPLED RECEPTORS FAMILY 2 PROFILE 2 DOMAIN-CONTAINING PROTEIN"/>
    <property type="match status" value="1"/>
</dbReference>
<evidence type="ECO:0000256" key="3">
    <source>
        <dbReference type="ARBA" id="ARBA00022989"/>
    </source>
</evidence>
<dbReference type="AlphaFoldDB" id="A0AAV4WBF9"/>
<evidence type="ECO:0000313" key="8">
    <source>
        <dbReference type="EMBL" id="GIY79967.1"/>
    </source>
</evidence>
<keyword evidence="9" id="KW-1185">Reference proteome</keyword>
<sequence length="883" mass="100119">MQCRVTKVDRFSWKSSKNSILPNSYWNFSEFQKYCLMYKMHLGHLQSMRLPASMRLCCIFLAVYLIRASDARVSFDFAVVQELGGKSCPQLDSCKINITMGNYTKANCTREESCALKDWNCACDELCAEYGDCCVDSDWVTTRPPSLDLNCLEMTHMLDDGVGVYMKDTCPPGYDGPDELRRLCEDVPLNNMRDPLGSLPISDALTGVTFKNYYCGICNDKHDNMVFWTPMLDCPTVTLLDTNNETKNLSQEFIFQNLEFKSSNWGLFLTGENGSLFFHDCAVEPIMPVSLQDKIRLCRSKLVEDCPSDWEDEDTSTMCKSYMAARFIVEGFRFRNPHCALCNGQNLTELSCHFRDMRNLSFRKFEAQAFALLLDFNLRSGEVVGKYNPCSADEIYDPFFKKCRSIVCLPGYVRRGGKCELDAVLFEKAIPSYVKEHERRLALNNSEVTNETAVEEKKLREESEQLSKVLEESSKGSFNSTEAMLNKSLKQEVGLFMDCLLITLSNEEYFVLENGSVYVPKYDRVYEPTSYYAADGSALICSHENLEGETKFMPALGYITIIGLSISMLCLLFHFVAFWIVPDLQNLSGKCLVSQCSSLLLAYTFFIIGLFHTLGGSSCSFIGFLTFYFFQVTFFWMAAIAYDVWRTLKMATTELRVATGKQLKRFLSYSFFSWISPLFIVGLLALTEFTDLLPSSYKPGFSSPLCWFKSKLSLLVFFVAPLALVMLVNIVLFLSSSRMILMTTQTAVKQQSQAQRRNFKLYLRLALLMGLTWIVGIVAGYVDVEALWYLFVVLNTLQGLFIFIAFTCSTKVLNYLKDKAWKTTRAADYKSTTHSASTGSTQSTNLHSSLAKKFTSKLMLRQKDSTSTTQSSSINSCQTNSPI</sequence>
<evidence type="ECO:0000313" key="9">
    <source>
        <dbReference type="Proteomes" id="UP001054837"/>
    </source>
</evidence>
<dbReference type="Proteomes" id="UP001054837">
    <property type="component" value="Unassembled WGS sequence"/>
</dbReference>
<feature type="transmembrane region" description="Helical" evidence="6">
    <location>
        <begin position="761"/>
        <end position="782"/>
    </location>
</feature>
<feature type="transmembrane region" description="Helical" evidence="6">
    <location>
        <begin position="555"/>
        <end position="580"/>
    </location>
</feature>
<keyword evidence="4 6" id="KW-0472">Membrane</keyword>
<gene>
    <name evidence="8" type="primary">mth2</name>
    <name evidence="8" type="ORF">CDAR_385101</name>
</gene>